<dbReference type="AlphaFoldDB" id="A0A0M0LK07"/>
<comment type="caution">
    <text evidence="1">The sequence shown here is derived from an EMBL/GenBank/DDBJ whole genome shotgun (WGS) entry which is preliminary data.</text>
</comment>
<organism evidence="1 2">
    <name type="scientific">Viridibacillus arvi</name>
    <dbReference type="NCBI Taxonomy" id="263475"/>
    <lineage>
        <taxon>Bacteria</taxon>
        <taxon>Bacillati</taxon>
        <taxon>Bacillota</taxon>
        <taxon>Bacilli</taxon>
        <taxon>Bacillales</taxon>
        <taxon>Caryophanaceae</taxon>
        <taxon>Viridibacillus</taxon>
    </lineage>
</organism>
<keyword evidence="2" id="KW-1185">Reference proteome</keyword>
<keyword evidence="1" id="KW-0489">Methyltransferase</keyword>
<dbReference type="Proteomes" id="UP000036867">
    <property type="component" value="Unassembled WGS sequence"/>
</dbReference>
<dbReference type="GO" id="GO:0032259">
    <property type="term" value="P:methylation"/>
    <property type="evidence" value="ECO:0007669"/>
    <property type="project" value="UniProtKB-KW"/>
</dbReference>
<keyword evidence="1" id="KW-0808">Transferase</keyword>
<evidence type="ECO:0000313" key="1">
    <source>
        <dbReference type="EMBL" id="KOO51237.1"/>
    </source>
</evidence>
<dbReference type="EMBL" id="LILB01000001">
    <property type="protein sequence ID" value="KOO51237.1"/>
    <property type="molecule type" value="Genomic_DNA"/>
</dbReference>
<proteinExistence type="predicted"/>
<dbReference type="GO" id="GO:0008168">
    <property type="term" value="F:methyltransferase activity"/>
    <property type="evidence" value="ECO:0007669"/>
    <property type="project" value="UniProtKB-KW"/>
</dbReference>
<reference evidence="2" key="1">
    <citation type="submission" date="2015-08" db="EMBL/GenBank/DDBJ databases">
        <title>Fjat-10028 dsm 16317.</title>
        <authorList>
            <person name="Liu B."/>
            <person name="Wang J."/>
            <person name="Zhu Y."/>
            <person name="Liu G."/>
            <person name="Chen Q."/>
            <person name="Chen Z."/>
            <person name="Lan J."/>
            <person name="Che J."/>
            <person name="Ge C."/>
            <person name="Shi H."/>
            <person name="Pan Z."/>
            <person name="Liu X."/>
        </authorList>
    </citation>
    <scope>NUCLEOTIDE SEQUENCE [LARGE SCALE GENOMIC DNA]</scope>
    <source>
        <strain evidence="2">DSM 16317</strain>
    </source>
</reference>
<protein>
    <submittedName>
        <fullName evidence="1">rRNA methyltransferase</fullName>
    </submittedName>
</protein>
<dbReference type="GeneID" id="301134830"/>
<dbReference type="OrthoDB" id="2437085at2"/>
<accession>A0A0M0LK07</accession>
<sequence length="123" mass="14226">MWKLSNGKLIQATDIARVKFRTNISAAVLEKLKVMADDYDTHVNYLLESGVHSVLNQNTIIYDKATRPTDRVQYKTTYDADLLEALKAFAKQHQVYINDVIEYSVQYIDLNDVKNASYKHRVE</sequence>
<dbReference type="RefSeq" id="WP_053415365.1">
    <property type="nucleotide sequence ID" value="NZ_LILB01000001.1"/>
</dbReference>
<evidence type="ECO:0000313" key="2">
    <source>
        <dbReference type="Proteomes" id="UP000036867"/>
    </source>
</evidence>
<name>A0A0M0LK07_9BACL</name>
<gene>
    <name evidence="1" type="ORF">AMD00_01670</name>
</gene>